<dbReference type="Proteomes" id="UP000182660">
    <property type="component" value="Unassembled WGS sequence"/>
</dbReference>
<evidence type="ECO:0000259" key="1">
    <source>
        <dbReference type="PROSITE" id="PS51502"/>
    </source>
</evidence>
<reference evidence="2 5" key="2">
    <citation type="submission" date="2016-11" db="EMBL/GenBank/DDBJ databases">
        <authorList>
            <person name="Jaros S."/>
            <person name="Januszkiewicz K."/>
            <person name="Wedrychowicz H."/>
        </authorList>
    </citation>
    <scope>NUCLEOTIDE SEQUENCE [LARGE SCALE GENOMIC DNA]</scope>
    <source>
        <strain evidence="2">NVI 5450</strain>
    </source>
</reference>
<dbReference type="Gene3D" id="3.30.70.100">
    <property type="match status" value="1"/>
</dbReference>
<accession>A0A090IFJ0</accession>
<dbReference type="InterPro" id="IPR013097">
    <property type="entry name" value="Dabb"/>
</dbReference>
<dbReference type="PANTHER" id="PTHR37832">
    <property type="entry name" value="BLL2683 PROTEIN"/>
    <property type="match status" value="1"/>
</dbReference>
<keyword evidence="4" id="KW-1185">Reference proteome</keyword>
<dbReference type="Pfam" id="PF07876">
    <property type="entry name" value="Dabb"/>
    <property type="match status" value="1"/>
</dbReference>
<dbReference type="PROSITE" id="PS51502">
    <property type="entry name" value="S_R_A_B_BARREL"/>
    <property type="match status" value="1"/>
</dbReference>
<evidence type="ECO:0000313" key="4">
    <source>
        <dbReference type="Proteomes" id="UP000182660"/>
    </source>
</evidence>
<gene>
    <name evidence="3" type="ORF">MT2528_4550</name>
    <name evidence="2" type="ORF">NVI5450_1205</name>
</gene>
<dbReference type="PATRIC" id="fig|80854.5.peg.1749"/>
<protein>
    <recommendedName>
        <fullName evidence="1">Stress-response A/B barrel domain-containing protein</fullName>
    </recommendedName>
</protein>
<reference evidence="3 4" key="1">
    <citation type="submission" date="2016-11" db="EMBL/GenBank/DDBJ databases">
        <authorList>
            <person name="Klemetsen T."/>
        </authorList>
    </citation>
    <scope>NUCLEOTIDE SEQUENCE [LARGE SCALE GENOMIC DNA]</scope>
    <source>
        <strain evidence="3">MT 2528</strain>
    </source>
</reference>
<dbReference type="InterPro" id="IPR011008">
    <property type="entry name" value="Dimeric_a/b-barrel"/>
</dbReference>
<sequence length="99" mass="10821">MAFKHIVMWTLLDTANGNDKSTNAKLAKEALEALNGQIPGLQHLEVGIDCLQGAGSYDLVLIADLDSRETLDIYQDHPAHQAVLPMMKSITSQRAAVDY</sequence>
<dbReference type="SUPFAM" id="SSF54909">
    <property type="entry name" value="Dimeric alpha+beta barrel"/>
    <property type="match status" value="1"/>
</dbReference>
<dbReference type="OrthoDB" id="9808130at2"/>
<name>A0A090IFJ0_9GAMM</name>
<organism evidence="2 5">
    <name type="scientific">Moritella viscosa</name>
    <dbReference type="NCBI Taxonomy" id="80854"/>
    <lineage>
        <taxon>Bacteria</taxon>
        <taxon>Pseudomonadati</taxon>
        <taxon>Pseudomonadota</taxon>
        <taxon>Gammaproteobacteria</taxon>
        <taxon>Alteromonadales</taxon>
        <taxon>Moritellaceae</taxon>
        <taxon>Moritella</taxon>
    </lineage>
</organism>
<dbReference type="Proteomes" id="UP000183794">
    <property type="component" value="Unassembled WGS sequence"/>
</dbReference>
<proteinExistence type="predicted"/>
<dbReference type="PANTHER" id="PTHR37832:SF1">
    <property type="entry name" value="STRESS-RESPONSE A_B BARREL DOMAIN-CONTAINING PROTEIN"/>
    <property type="match status" value="1"/>
</dbReference>
<dbReference type="EMBL" id="FPLJ01000132">
    <property type="protein sequence ID" value="SGZ03114.1"/>
    <property type="molecule type" value="Genomic_DNA"/>
</dbReference>
<dbReference type="KEGG" id="mvs:MVIS_1642"/>
<dbReference type="RefSeq" id="WP_045109937.1">
    <property type="nucleotide sequence ID" value="NZ_CAWQZC010000054.1"/>
</dbReference>
<evidence type="ECO:0000313" key="2">
    <source>
        <dbReference type="EMBL" id="SGY91166.1"/>
    </source>
</evidence>
<evidence type="ECO:0000313" key="3">
    <source>
        <dbReference type="EMBL" id="SGZ03114.1"/>
    </source>
</evidence>
<dbReference type="SMART" id="SM00886">
    <property type="entry name" value="Dabb"/>
    <property type="match status" value="1"/>
</dbReference>
<feature type="domain" description="Stress-response A/B barrel" evidence="1">
    <location>
        <begin position="3"/>
        <end position="99"/>
    </location>
</feature>
<dbReference type="EMBL" id="FPLD01000040">
    <property type="protein sequence ID" value="SGY91166.1"/>
    <property type="molecule type" value="Genomic_DNA"/>
</dbReference>
<evidence type="ECO:0000313" key="5">
    <source>
        <dbReference type="Proteomes" id="UP000183794"/>
    </source>
</evidence>
<dbReference type="HOGENOM" id="CLU_080664_3_1_6"/>
<dbReference type="GeneID" id="61294948"/>
<dbReference type="AlphaFoldDB" id="A0A090IFJ0"/>